<feature type="domain" description="Membrane anchor Opy2 N-terminal" evidence="4">
    <location>
        <begin position="41"/>
        <end position="74"/>
    </location>
</feature>
<sequence>MRLSATLLLTLSALLSAGVLAHGPDARAHALVPRQSEPTGCVLCPVEPPSCNCGANEQCVLVDRSCQRCSSATCVASGTNSTSTESAPGSSTPASSPTSSSGSASSSTGTSAGSSHTSSVSNATTSGDAAGSSATGAASTTIPGFGLIMAMLVAAVVVPALAA</sequence>
<dbReference type="Proteomes" id="UP000613580">
    <property type="component" value="Unassembled WGS sequence"/>
</dbReference>
<keyword evidence="2" id="KW-0812">Transmembrane</keyword>
<keyword evidence="6" id="KW-1185">Reference proteome</keyword>
<evidence type="ECO:0000256" key="1">
    <source>
        <dbReference type="SAM" id="MobiDB-lite"/>
    </source>
</evidence>
<proteinExistence type="predicted"/>
<evidence type="ECO:0000256" key="3">
    <source>
        <dbReference type="SAM" id="SignalP"/>
    </source>
</evidence>
<reference evidence="5" key="1">
    <citation type="submission" date="2020-05" db="EMBL/GenBank/DDBJ databases">
        <title>Mycena genomes resolve the evolution of fungal bioluminescence.</title>
        <authorList>
            <person name="Tsai I.J."/>
        </authorList>
    </citation>
    <scope>NUCLEOTIDE SEQUENCE</scope>
    <source>
        <strain evidence="5">110903Hualien_Pintung</strain>
    </source>
</reference>
<gene>
    <name evidence="5" type="ORF">HMN09_01103500</name>
</gene>
<keyword evidence="2" id="KW-1133">Transmembrane helix</keyword>
<dbReference type="Pfam" id="PF09463">
    <property type="entry name" value="Opy2"/>
    <property type="match status" value="1"/>
</dbReference>
<comment type="caution">
    <text evidence="5">The sequence shown here is derived from an EMBL/GenBank/DDBJ whole genome shotgun (WGS) entry which is preliminary data.</text>
</comment>
<accession>A0A8H6SEF1</accession>
<dbReference type="InterPro" id="IPR018571">
    <property type="entry name" value="Membrane_anchor_Opy2_N"/>
</dbReference>
<feature type="transmembrane region" description="Helical" evidence="2">
    <location>
        <begin position="142"/>
        <end position="162"/>
    </location>
</feature>
<feature type="region of interest" description="Disordered" evidence="1">
    <location>
        <begin position="74"/>
        <end position="135"/>
    </location>
</feature>
<dbReference type="EMBL" id="JACAZE010000017">
    <property type="protein sequence ID" value="KAF7296335.1"/>
    <property type="molecule type" value="Genomic_DNA"/>
</dbReference>
<evidence type="ECO:0000256" key="2">
    <source>
        <dbReference type="SAM" id="Phobius"/>
    </source>
</evidence>
<protein>
    <submittedName>
        <fullName evidence="5">Opy2 domain-containing protein</fullName>
    </submittedName>
</protein>
<keyword evidence="3" id="KW-0732">Signal</keyword>
<evidence type="ECO:0000313" key="5">
    <source>
        <dbReference type="EMBL" id="KAF7296335.1"/>
    </source>
</evidence>
<feature type="signal peptide" evidence="3">
    <location>
        <begin position="1"/>
        <end position="21"/>
    </location>
</feature>
<evidence type="ECO:0000259" key="4">
    <source>
        <dbReference type="Pfam" id="PF09463"/>
    </source>
</evidence>
<feature type="compositionally biased region" description="Low complexity" evidence="1">
    <location>
        <begin position="81"/>
        <end position="135"/>
    </location>
</feature>
<dbReference type="OrthoDB" id="3069359at2759"/>
<evidence type="ECO:0000313" key="6">
    <source>
        <dbReference type="Proteomes" id="UP000613580"/>
    </source>
</evidence>
<organism evidence="5 6">
    <name type="scientific">Mycena chlorophos</name>
    <name type="common">Agaric fungus</name>
    <name type="synonym">Agaricus chlorophos</name>
    <dbReference type="NCBI Taxonomy" id="658473"/>
    <lineage>
        <taxon>Eukaryota</taxon>
        <taxon>Fungi</taxon>
        <taxon>Dikarya</taxon>
        <taxon>Basidiomycota</taxon>
        <taxon>Agaricomycotina</taxon>
        <taxon>Agaricomycetes</taxon>
        <taxon>Agaricomycetidae</taxon>
        <taxon>Agaricales</taxon>
        <taxon>Marasmiineae</taxon>
        <taxon>Mycenaceae</taxon>
        <taxon>Mycena</taxon>
    </lineage>
</organism>
<feature type="chain" id="PRO_5034643924" evidence="3">
    <location>
        <begin position="22"/>
        <end position="163"/>
    </location>
</feature>
<keyword evidence="2" id="KW-0472">Membrane</keyword>
<dbReference type="AlphaFoldDB" id="A0A8H6SEF1"/>
<name>A0A8H6SEF1_MYCCL</name>